<evidence type="ECO:0000313" key="4">
    <source>
        <dbReference type="Proteomes" id="UP001183006"/>
    </source>
</evidence>
<evidence type="ECO:0000313" key="3">
    <source>
        <dbReference type="EMBL" id="WMW22857.1"/>
    </source>
</evidence>
<dbReference type="Gene3D" id="2.60.120.10">
    <property type="entry name" value="Jelly Rolls"/>
    <property type="match status" value="1"/>
</dbReference>
<dbReference type="PANTHER" id="PTHR46797:SF19">
    <property type="entry name" value="BLL2473 PROTEIN"/>
    <property type="match status" value="1"/>
</dbReference>
<dbReference type="Gene3D" id="1.10.260.40">
    <property type="entry name" value="lambda repressor-like DNA-binding domains"/>
    <property type="match status" value="1"/>
</dbReference>
<evidence type="ECO:0000256" key="1">
    <source>
        <dbReference type="ARBA" id="ARBA00023125"/>
    </source>
</evidence>
<keyword evidence="4" id="KW-1185">Reference proteome</keyword>
<dbReference type="SUPFAM" id="SSF51182">
    <property type="entry name" value="RmlC-like cupins"/>
    <property type="match status" value="1"/>
</dbReference>
<dbReference type="SUPFAM" id="SSF47413">
    <property type="entry name" value="lambda repressor-like DNA-binding domains"/>
    <property type="match status" value="1"/>
</dbReference>
<dbReference type="Pfam" id="PF07883">
    <property type="entry name" value="Cupin_2"/>
    <property type="match status" value="1"/>
</dbReference>
<dbReference type="CDD" id="cd02209">
    <property type="entry name" value="cupin_XRE_C"/>
    <property type="match status" value="1"/>
</dbReference>
<protein>
    <submittedName>
        <fullName evidence="3">XRE family transcriptional regulator</fullName>
    </submittedName>
</protein>
<dbReference type="InterPro" id="IPR001387">
    <property type="entry name" value="Cro/C1-type_HTH"/>
</dbReference>
<reference evidence="3" key="1">
    <citation type="submission" date="2023-08" db="EMBL/GenBank/DDBJ databases">
        <title>Methanolobus mangrovi sp. nov. and Methanolobus sediminis sp. nov, two novel methylotrophic methanogens isolated from mangrove sediments in China.</title>
        <authorList>
            <person name="Zhou J."/>
        </authorList>
    </citation>
    <scope>NUCLEOTIDE SEQUENCE</scope>
    <source>
        <strain evidence="3">FTZ2</strain>
    </source>
</reference>
<dbReference type="InterPro" id="IPR014710">
    <property type="entry name" value="RmlC-like_jellyroll"/>
</dbReference>
<proteinExistence type="predicted"/>
<dbReference type="InterPro" id="IPR013096">
    <property type="entry name" value="Cupin_2"/>
</dbReference>
<dbReference type="PROSITE" id="PS50943">
    <property type="entry name" value="HTH_CROC1"/>
    <property type="match status" value="1"/>
</dbReference>
<evidence type="ECO:0000259" key="2">
    <source>
        <dbReference type="PROSITE" id="PS50943"/>
    </source>
</evidence>
<keyword evidence="1" id="KW-0238">DNA-binding</keyword>
<dbReference type="InterPro" id="IPR050807">
    <property type="entry name" value="TransReg_Diox_bact_type"/>
</dbReference>
<dbReference type="CDD" id="cd00093">
    <property type="entry name" value="HTH_XRE"/>
    <property type="match status" value="1"/>
</dbReference>
<dbReference type="PANTHER" id="PTHR46797">
    <property type="entry name" value="HTH-TYPE TRANSCRIPTIONAL REGULATOR"/>
    <property type="match status" value="1"/>
</dbReference>
<dbReference type="GO" id="GO:0005829">
    <property type="term" value="C:cytosol"/>
    <property type="evidence" value="ECO:0007669"/>
    <property type="project" value="TreeGrafter"/>
</dbReference>
<dbReference type="GO" id="GO:0003700">
    <property type="term" value="F:DNA-binding transcription factor activity"/>
    <property type="evidence" value="ECO:0007669"/>
    <property type="project" value="TreeGrafter"/>
</dbReference>
<feature type="domain" description="HTH cro/C1-type" evidence="2">
    <location>
        <begin position="11"/>
        <end position="65"/>
    </location>
</feature>
<sequence>MAEKNILGNKIRQIREMQKMSVEELANNSNTSTELVEQLENGALVPSLTPLMQIARALGVRLGTFLDDAAHNGPVVTKDGASKNVVRFSGNCDACEISTLDFFSLATDKADRHMEPFIIDVHPPKSGDAKQSSHEGEEFIYVLNGQIEILYGKDSFKLSTGDSIYYDSIVPHHVHAVGSEDAKILAVVYAPY</sequence>
<dbReference type="InterPro" id="IPR011051">
    <property type="entry name" value="RmlC_Cupin_sf"/>
</dbReference>
<dbReference type="EMBL" id="CP133594">
    <property type="protein sequence ID" value="WMW22857.1"/>
    <property type="molecule type" value="Genomic_DNA"/>
</dbReference>
<dbReference type="AlphaFoldDB" id="A0AA51UGI5"/>
<dbReference type="GO" id="GO:0003677">
    <property type="term" value="F:DNA binding"/>
    <property type="evidence" value="ECO:0007669"/>
    <property type="project" value="UniProtKB-KW"/>
</dbReference>
<gene>
    <name evidence="3" type="ORF">RE476_03270</name>
</gene>
<dbReference type="SMART" id="SM00530">
    <property type="entry name" value="HTH_XRE"/>
    <property type="match status" value="1"/>
</dbReference>
<organism evidence="3 4">
    <name type="scientific">Methanolobus mangrovi</name>
    <dbReference type="NCBI Taxonomy" id="3072977"/>
    <lineage>
        <taxon>Archaea</taxon>
        <taxon>Methanobacteriati</taxon>
        <taxon>Methanobacteriota</taxon>
        <taxon>Stenosarchaea group</taxon>
        <taxon>Methanomicrobia</taxon>
        <taxon>Methanosarcinales</taxon>
        <taxon>Methanosarcinaceae</taxon>
        <taxon>Methanolobus</taxon>
    </lineage>
</organism>
<dbReference type="KEGG" id="mmav:RE476_03270"/>
<dbReference type="Pfam" id="PF01381">
    <property type="entry name" value="HTH_3"/>
    <property type="match status" value="1"/>
</dbReference>
<dbReference type="InterPro" id="IPR010982">
    <property type="entry name" value="Lambda_DNA-bd_dom_sf"/>
</dbReference>
<accession>A0AA51UGI5</accession>
<dbReference type="RefSeq" id="WP_309308971.1">
    <property type="nucleotide sequence ID" value="NZ_CP133594.1"/>
</dbReference>
<name>A0AA51UGI5_9EURY</name>
<dbReference type="GeneID" id="84229129"/>
<dbReference type="Proteomes" id="UP001183006">
    <property type="component" value="Chromosome"/>
</dbReference>